<evidence type="ECO:0000259" key="1">
    <source>
        <dbReference type="Pfam" id="PF01548"/>
    </source>
</evidence>
<keyword evidence="3" id="KW-1185">Reference proteome</keyword>
<dbReference type="PANTHER" id="PTHR33055:SF16">
    <property type="entry name" value="TRANSPOSASE FOR INSERTION SEQUENCE ELEMENT IS1547"/>
    <property type="match status" value="1"/>
</dbReference>
<name>A0ABP9FLV7_9ACTN</name>
<protein>
    <recommendedName>
        <fullName evidence="1">Transposase IS110-like N-terminal domain-containing protein</fullName>
    </recommendedName>
</protein>
<evidence type="ECO:0000313" key="2">
    <source>
        <dbReference type="EMBL" id="GAA4906100.1"/>
    </source>
</evidence>
<evidence type="ECO:0000313" key="3">
    <source>
        <dbReference type="Proteomes" id="UP001501521"/>
    </source>
</evidence>
<accession>A0ABP9FLV7</accession>
<dbReference type="InterPro" id="IPR002525">
    <property type="entry name" value="Transp_IS110-like_N"/>
</dbReference>
<gene>
    <name evidence="2" type="ORF">GCM10025789_26850</name>
</gene>
<dbReference type="RefSeq" id="WP_345583730.1">
    <property type="nucleotide sequence ID" value="NZ_BAABLV010000040.1"/>
</dbReference>
<organism evidence="2 3">
    <name type="scientific">Tessaracoccus lubricantis</name>
    <dbReference type="NCBI Taxonomy" id="545543"/>
    <lineage>
        <taxon>Bacteria</taxon>
        <taxon>Bacillati</taxon>
        <taxon>Actinomycetota</taxon>
        <taxon>Actinomycetes</taxon>
        <taxon>Propionibacteriales</taxon>
        <taxon>Propionibacteriaceae</taxon>
        <taxon>Tessaracoccus</taxon>
    </lineage>
</organism>
<dbReference type="Pfam" id="PF01548">
    <property type="entry name" value="DEDD_Tnp_IS110"/>
    <property type="match status" value="1"/>
</dbReference>
<dbReference type="InterPro" id="IPR047650">
    <property type="entry name" value="Transpos_IS110"/>
</dbReference>
<sequence>MLVTIGADCHMKSHTLVAVDPVGRNLGQITVGTNTDGHLRLLTWAEQFDEVIFALEDCRHVTRRLERDLLRAGQKVLRVPTKLMGEARRIARQPGKSDPIDAEAVAIAALRHPDLPTAQLDGPARDIKLLSDHRRDLVMQRTRSTSATRSVGRTSQVEAGCSMKPGARQRFPIPFAARTSHWYWSAILLPM</sequence>
<dbReference type="EMBL" id="BAABLV010000040">
    <property type="protein sequence ID" value="GAA4906100.1"/>
    <property type="molecule type" value="Genomic_DNA"/>
</dbReference>
<reference evidence="3" key="1">
    <citation type="journal article" date="2019" name="Int. J. Syst. Evol. Microbiol.">
        <title>The Global Catalogue of Microorganisms (GCM) 10K type strain sequencing project: providing services to taxonomists for standard genome sequencing and annotation.</title>
        <authorList>
            <consortium name="The Broad Institute Genomics Platform"/>
            <consortium name="The Broad Institute Genome Sequencing Center for Infectious Disease"/>
            <person name="Wu L."/>
            <person name="Ma J."/>
        </authorList>
    </citation>
    <scope>NUCLEOTIDE SEQUENCE [LARGE SCALE GENOMIC DNA]</scope>
    <source>
        <strain evidence="3">JCM 19125</strain>
    </source>
</reference>
<proteinExistence type="predicted"/>
<dbReference type="Proteomes" id="UP001501521">
    <property type="component" value="Unassembled WGS sequence"/>
</dbReference>
<dbReference type="PANTHER" id="PTHR33055">
    <property type="entry name" value="TRANSPOSASE FOR INSERTION SEQUENCE ELEMENT IS1111A"/>
    <property type="match status" value="1"/>
</dbReference>
<comment type="caution">
    <text evidence="2">The sequence shown here is derived from an EMBL/GenBank/DDBJ whole genome shotgun (WGS) entry which is preliminary data.</text>
</comment>
<feature type="domain" description="Transposase IS110-like N-terminal" evidence="1">
    <location>
        <begin position="5"/>
        <end position="149"/>
    </location>
</feature>